<evidence type="ECO:0000259" key="1">
    <source>
        <dbReference type="Pfam" id="PF03789"/>
    </source>
</evidence>
<dbReference type="Pfam" id="PF03789">
    <property type="entry name" value="ELK"/>
    <property type="match status" value="1"/>
</dbReference>
<dbReference type="Proteomes" id="UP000554482">
    <property type="component" value="Unassembled WGS sequence"/>
</dbReference>
<comment type="caution">
    <text evidence="2">The sequence shown here is derived from an EMBL/GenBank/DDBJ whole genome shotgun (WGS) entry which is preliminary data.</text>
</comment>
<dbReference type="GO" id="GO:0003677">
    <property type="term" value="F:DNA binding"/>
    <property type="evidence" value="ECO:0007669"/>
    <property type="project" value="InterPro"/>
</dbReference>
<dbReference type="InterPro" id="IPR005539">
    <property type="entry name" value="ELK_dom"/>
</dbReference>
<protein>
    <recommendedName>
        <fullName evidence="1">ELK domain-containing protein</fullName>
    </recommendedName>
</protein>
<keyword evidence="3" id="KW-1185">Reference proteome</keyword>
<gene>
    <name evidence="2" type="ORF">FRX31_011368</name>
</gene>
<dbReference type="EMBL" id="JABWDY010012515">
    <property type="protein sequence ID" value="KAF5199045.1"/>
    <property type="molecule type" value="Genomic_DNA"/>
</dbReference>
<dbReference type="AlphaFoldDB" id="A0A7J6WRF1"/>
<organism evidence="2 3">
    <name type="scientific">Thalictrum thalictroides</name>
    <name type="common">Rue-anemone</name>
    <name type="synonym">Anemone thalictroides</name>
    <dbReference type="NCBI Taxonomy" id="46969"/>
    <lineage>
        <taxon>Eukaryota</taxon>
        <taxon>Viridiplantae</taxon>
        <taxon>Streptophyta</taxon>
        <taxon>Embryophyta</taxon>
        <taxon>Tracheophyta</taxon>
        <taxon>Spermatophyta</taxon>
        <taxon>Magnoliopsida</taxon>
        <taxon>Ranunculales</taxon>
        <taxon>Ranunculaceae</taxon>
        <taxon>Thalictroideae</taxon>
        <taxon>Thalictrum</taxon>
    </lineage>
</organism>
<accession>A0A7J6WRF1</accession>
<evidence type="ECO:0000313" key="2">
    <source>
        <dbReference type="EMBL" id="KAF5199045.1"/>
    </source>
</evidence>
<reference evidence="2 3" key="1">
    <citation type="submission" date="2020-06" db="EMBL/GenBank/DDBJ databases">
        <title>Transcriptomic and genomic resources for Thalictrum thalictroides and T. hernandezii: Facilitating candidate gene discovery in an emerging model plant lineage.</title>
        <authorList>
            <person name="Arias T."/>
            <person name="Riano-Pachon D.M."/>
            <person name="Di Stilio V.S."/>
        </authorList>
    </citation>
    <scope>NUCLEOTIDE SEQUENCE [LARGE SCALE GENOMIC DNA]</scope>
    <source>
        <strain evidence="3">cv. WT478/WT964</strain>
        <tissue evidence="2">Leaves</tissue>
    </source>
</reference>
<sequence length="61" mass="7263">MLMRNIIIREPGIFKFSSWGPRAKRYVMRKYSGYLSSLKKNFLKKRKKGKLPKDARTTLLD</sequence>
<feature type="domain" description="ELK" evidence="1">
    <location>
        <begin position="28"/>
        <end position="43"/>
    </location>
</feature>
<feature type="non-terminal residue" evidence="2">
    <location>
        <position position="61"/>
    </location>
</feature>
<proteinExistence type="predicted"/>
<evidence type="ECO:0000313" key="3">
    <source>
        <dbReference type="Proteomes" id="UP000554482"/>
    </source>
</evidence>
<name>A0A7J6WRF1_THATH</name>